<dbReference type="Proteomes" id="UP000053989">
    <property type="component" value="Unassembled WGS sequence"/>
</dbReference>
<protein>
    <submittedName>
        <fullName evidence="1">Uncharacterized protein</fullName>
    </submittedName>
</protein>
<sequence>MSGYMNTLLDWYRQRIYEAVGQPSNPAGPEVKAMKITQPKAYKGQDGIDIFDEWVNQMLHWFRIYKVTGPDCDVDRVTYTGACLEDLVAQWFDQEVEGPDQVILNWTFEDLICALFMHFIHKALSRTKHVWYRALTFYNDIKRRAAWMVQLPDEYSVWRKFINGLPMSLAEGVIKSCGISAEHSPMEQILVEVQQMESALKMISSYSRAQQIKSSHKSSYVDNCMKERLSSGNSDGGNKYFCRGNMLYKKALSNTRQQ</sequence>
<proteinExistence type="predicted"/>
<keyword evidence="2" id="KW-1185">Reference proteome</keyword>
<reference evidence="1 2" key="1">
    <citation type="submission" date="2014-04" db="EMBL/GenBank/DDBJ databases">
        <authorList>
            <consortium name="DOE Joint Genome Institute"/>
            <person name="Kuo A."/>
            <person name="Kohler A."/>
            <person name="Nagy L.G."/>
            <person name="Floudas D."/>
            <person name="Copeland A."/>
            <person name="Barry K.W."/>
            <person name="Cichocki N."/>
            <person name="Veneault-Fourrey C."/>
            <person name="LaButti K."/>
            <person name="Lindquist E.A."/>
            <person name="Lipzen A."/>
            <person name="Lundell T."/>
            <person name="Morin E."/>
            <person name="Murat C."/>
            <person name="Sun H."/>
            <person name="Tunlid A."/>
            <person name="Henrissat B."/>
            <person name="Grigoriev I.V."/>
            <person name="Hibbett D.S."/>
            <person name="Martin F."/>
            <person name="Nordberg H.P."/>
            <person name="Cantor M.N."/>
            <person name="Hua S.X."/>
        </authorList>
    </citation>
    <scope>NUCLEOTIDE SEQUENCE [LARGE SCALE GENOMIC DNA]</scope>
    <source>
        <strain evidence="1 2">Foug A</strain>
    </source>
</reference>
<evidence type="ECO:0000313" key="2">
    <source>
        <dbReference type="Proteomes" id="UP000053989"/>
    </source>
</evidence>
<dbReference type="HOGENOM" id="CLU_105139_0_0_1"/>
<name>A0A0C3D7E3_9AGAM</name>
<dbReference type="InParanoid" id="A0A0C3D7E3"/>
<dbReference type="EMBL" id="KN822214">
    <property type="protein sequence ID" value="KIM52329.1"/>
    <property type="molecule type" value="Genomic_DNA"/>
</dbReference>
<reference evidence="2" key="2">
    <citation type="submission" date="2015-01" db="EMBL/GenBank/DDBJ databases">
        <title>Evolutionary Origins and Diversification of the Mycorrhizal Mutualists.</title>
        <authorList>
            <consortium name="DOE Joint Genome Institute"/>
            <consortium name="Mycorrhizal Genomics Consortium"/>
            <person name="Kohler A."/>
            <person name="Kuo A."/>
            <person name="Nagy L.G."/>
            <person name="Floudas D."/>
            <person name="Copeland A."/>
            <person name="Barry K.W."/>
            <person name="Cichocki N."/>
            <person name="Veneault-Fourrey C."/>
            <person name="LaButti K."/>
            <person name="Lindquist E.A."/>
            <person name="Lipzen A."/>
            <person name="Lundell T."/>
            <person name="Morin E."/>
            <person name="Murat C."/>
            <person name="Riley R."/>
            <person name="Ohm R."/>
            <person name="Sun H."/>
            <person name="Tunlid A."/>
            <person name="Henrissat B."/>
            <person name="Grigoriev I.V."/>
            <person name="Hibbett D.S."/>
            <person name="Martin F."/>
        </authorList>
    </citation>
    <scope>NUCLEOTIDE SEQUENCE [LARGE SCALE GENOMIC DNA]</scope>
    <source>
        <strain evidence="2">Foug A</strain>
    </source>
</reference>
<dbReference type="OrthoDB" id="2667635at2759"/>
<dbReference type="AlphaFoldDB" id="A0A0C3D7E3"/>
<gene>
    <name evidence="1" type="ORF">SCLCIDRAFT_141377</name>
</gene>
<evidence type="ECO:0000313" key="1">
    <source>
        <dbReference type="EMBL" id="KIM52329.1"/>
    </source>
</evidence>
<accession>A0A0C3D7E3</accession>
<organism evidence="1 2">
    <name type="scientific">Scleroderma citrinum Foug A</name>
    <dbReference type="NCBI Taxonomy" id="1036808"/>
    <lineage>
        <taxon>Eukaryota</taxon>
        <taxon>Fungi</taxon>
        <taxon>Dikarya</taxon>
        <taxon>Basidiomycota</taxon>
        <taxon>Agaricomycotina</taxon>
        <taxon>Agaricomycetes</taxon>
        <taxon>Agaricomycetidae</taxon>
        <taxon>Boletales</taxon>
        <taxon>Sclerodermatineae</taxon>
        <taxon>Sclerodermataceae</taxon>
        <taxon>Scleroderma</taxon>
    </lineage>
</organism>
<dbReference type="STRING" id="1036808.A0A0C3D7E3"/>